<organism evidence="1 2">
    <name type="scientific">Vibrio phage nt-1</name>
    <dbReference type="NCBI Taxonomy" id="115992"/>
    <lineage>
        <taxon>Viruses</taxon>
        <taxon>Duplodnaviria</taxon>
        <taxon>Heunggongvirae</taxon>
        <taxon>Uroviricota</taxon>
        <taxon>Caudoviricetes</taxon>
        <taxon>Pantevenvirales</taxon>
        <taxon>Straboviridae</taxon>
        <taxon>Mylasvirus</taxon>
        <taxon>Mylasvirus persius</taxon>
    </lineage>
</organism>
<dbReference type="GeneID" id="15926543"/>
<dbReference type="KEGG" id="vg:15926543"/>
<gene>
    <name evidence="1" type="ORF">VPFG_00090</name>
</gene>
<protein>
    <submittedName>
        <fullName evidence="1">Uncharacterized protein</fullName>
    </submittedName>
</protein>
<sequence length="122" mass="14712">MNDIMQELAREYRKSDKHKKDLHCDIFLIPCDKDGDIESKYIKETLLGVYDEIKRFTGLSHDEVKEWFKEQPCDTWFGKKITHEEKVYLSFYVRYDIPKSMLKTYDMNNWTQGPSFKNKEVT</sequence>
<dbReference type="Proteomes" id="UP000201461">
    <property type="component" value="Segment"/>
</dbReference>
<reference evidence="1 2" key="1">
    <citation type="journal article" date="2014" name="Genome Biol. Evol.">
        <title>Composite Conserved Promoter-Terminator Motifs (PeSLs) that Mediate Modular Shuffling in the Diverse T4-Like Myoviruses.</title>
        <authorList>
            <person name="Comeau A.M."/>
            <person name="Arbiol C."/>
            <person name="Krisch H.M."/>
        </authorList>
    </citation>
    <scope>NUCLEOTIDE SEQUENCE [LARGE SCALE GENOMIC DNA]</scope>
</reference>
<dbReference type="RefSeq" id="YP_008125241.1">
    <property type="nucleotide sequence ID" value="NC_021529.2"/>
</dbReference>
<proteinExistence type="predicted"/>
<name>R9TJ23_9CAUD</name>
<dbReference type="OrthoDB" id="21895at10239"/>
<keyword evidence="2" id="KW-1185">Reference proteome</keyword>
<dbReference type="EMBL" id="HQ317393">
    <property type="protein sequence ID" value="AGN30092.1"/>
    <property type="molecule type" value="Genomic_DNA"/>
</dbReference>
<accession>R9TJ23</accession>
<evidence type="ECO:0000313" key="1">
    <source>
        <dbReference type="EMBL" id="AGN30092.1"/>
    </source>
</evidence>
<evidence type="ECO:0000313" key="2">
    <source>
        <dbReference type="Proteomes" id="UP000201461"/>
    </source>
</evidence>